<keyword evidence="1" id="KW-1133">Transmembrane helix</keyword>
<dbReference type="RefSeq" id="WP_171474498.1">
    <property type="nucleotide sequence ID" value="NZ_CP053452.2"/>
</dbReference>
<feature type="transmembrane region" description="Helical" evidence="1">
    <location>
        <begin position="7"/>
        <end position="27"/>
    </location>
</feature>
<feature type="transmembrane region" description="Helical" evidence="1">
    <location>
        <begin position="33"/>
        <end position="58"/>
    </location>
</feature>
<organism evidence="2 3">
    <name type="scientific">Frigoriglobus tundricola</name>
    <dbReference type="NCBI Taxonomy" id="2774151"/>
    <lineage>
        <taxon>Bacteria</taxon>
        <taxon>Pseudomonadati</taxon>
        <taxon>Planctomycetota</taxon>
        <taxon>Planctomycetia</taxon>
        <taxon>Gemmatales</taxon>
        <taxon>Gemmataceae</taxon>
        <taxon>Frigoriglobus</taxon>
    </lineage>
</organism>
<protein>
    <submittedName>
        <fullName evidence="2">Uncharacterized protein</fullName>
    </submittedName>
</protein>
<reference evidence="3" key="1">
    <citation type="submission" date="2020-05" db="EMBL/GenBank/DDBJ databases">
        <title>Frigoriglobus tundricola gen. nov., sp. nov., a psychrotolerant cellulolytic planctomycete of the family Gemmataceae with two divergent copies of 16S rRNA gene.</title>
        <authorList>
            <person name="Kulichevskaya I.S."/>
            <person name="Ivanova A.A."/>
            <person name="Naumoff D.G."/>
            <person name="Beletsky A.V."/>
            <person name="Rijpstra W.I.C."/>
            <person name="Sinninghe Damste J.S."/>
            <person name="Mardanov A.V."/>
            <person name="Ravin N.V."/>
            <person name="Dedysh S.N."/>
        </authorList>
    </citation>
    <scope>NUCLEOTIDE SEQUENCE [LARGE SCALE GENOMIC DNA]</scope>
    <source>
        <strain evidence="3">PL17</strain>
    </source>
</reference>
<dbReference type="KEGG" id="ftj:FTUN_7161"/>
<name>A0A6M5YZR5_9BACT</name>
<evidence type="ECO:0000256" key="1">
    <source>
        <dbReference type="SAM" id="Phobius"/>
    </source>
</evidence>
<evidence type="ECO:0000313" key="3">
    <source>
        <dbReference type="Proteomes" id="UP000503447"/>
    </source>
</evidence>
<dbReference type="AlphaFoldDB" id="A0A6M5YZR5"/>
<accession>A0A6M5YZR5</accession>
<sequence>MKSYTPGWVLLLGGLNLGTGCPFVLVFPLDKWWWLGVIPWLVCLGGVCVVLGAVQLFLRALHAFTETIDSGS</sequence>
<dbReference type="PROSITE" id="PS51257">
    <property type="entry name" value="PROKAR_LIPOPROTEIN"/>
    <property type="match status" value="1"/>
</dbReference>
<proteinExistence type="predicted"/>
<keyword evidence="1" id="KW-0812">Transmembrane</keyword>
<keyword evidence="1" id="KW-0472">Membrane</keyword>
<keyword evidence="3" id="KW-1185">Reference proteome</keyword>
<evidence type="ECO:0000313" key="2">
    <source>
        <dbReference type="EMBL" id="QJW99549.1"/>
    </source>
</evidence>
<dbReference type="Proteomes" id="UP000503447">
    <property type="component" value="Chromosome"/>
</dbReference>
<gene>
    <name evidence="2" type="ORF">FTUN_7161</name>
</gene>
<dbReference type="EMBL" id="CP053452">
    <property type="protein sequence ID" value="QJW99549.1"/>
    <property type="molecule type" value="Genomic_DNA"/>
</dbReference>